<keyword evidence="2" id="KW-1185">Reference proteome</keyword>
<dbReference type="Proteomes" id="UP001597480">
    <property type="component" value="Unassembled WGS sequence"/>
</dbReference>
<sequence length="155" mass="17863">MNAPTQIAKHFREVIFGGNWCTVNLKDTLQDITWEQANTEISTFNTITALTYHIGYYVTAVLKVLEGGLLDAHDKFSFDHPVVASEADWLLLQGKIWTEAERFATLIEKLPEEIIYKEFIDGKYGIYFRNLVGIIEHTHYHLGQIVLIKKMIFNT</sequence>
<gene>
    <name evidence="1" type="ORF">ACFSR3_16850</name>
</gene>
<accession>A0ABW5NZL5</accession>
<dbReference type="EMBL" id="JBHUMD010000030">
    <property type="protein sequence ID" value="MFD2603735.1"/>
    <property type="molecule type" value="Genomic_DNA"/>
</dbReference>
<dbReference type="SUPFAM" id="SSF109854">
    <property type="entry name" value="DinB/YfiT-like putative metalloenzymes"/>
    <property type="match status" value="1"/>
</dbReference>
<protein>
    <submittedName>
        <fullName evidence="1">DUF1572 domain-containing protein</fullName>
    </submittedName>
</protein>
<dbReference type="Gene3D" id="1.20.120.450">
    <property type="entry name" value="dinb family like domain"/>
    <property type="match status" value="1"/>
</dbReference>
<name>A0ABW5NZL5_9FLAO</name>
<organism evidence="1 2">
    <name type="scientific">Flavobacterium suzhouense</name>
    <dbReference type="NCBI Taxonomy" id="1529638"/>
    <lineage>
        <taxon>Bacteria</taxon>
        <taxon>Pseudomonadati</taxon>
        <taxon>Bacteroidota</taxon>
        <taxon>Flavobacteriia</taxon>
        <taxon>Flavobacteriales</taxon>
        <taxon>Flavobacteriaceae</taxon>
        <taxon>Flavobacterium</taxon>
    </lineage>
</organism>
<evidence type="ECO:0000313" key="2">
    <source>
        <dbReference type="Proteomes" id="UP001597480"/>
    </source>
</evidence>
<proteinExistence type="predicted"/>
<dbReference type="InterPro" id="IPR034660">
    <property type="entry name" value="DinB/YfiT-like"/>
</dbReference>
<comment type="caution">
    <text evidence="1">The sequence shown here is derived from an EMBL/GenBank/DDBJ whole genome shotgun (WGS) entry which is preliminary data.</text>
</comment>
<dbReference type="RefSeq" id="WP_379822675.1">
    <property type="nucleotide sequence ID" value="NZ_JBHUMD010000030.1"/>
</dbReference>
<reference evidence="2" key="1">
    <citation type="journal article" date="2019" name="Int. J. Syst. Evol. Microbiol.">
        <title>The Global Catalogue of Microorganisms (GCM) 10K type strain sequencing project: providing services to taxonomists for standard genome sequencing and annotation.</title>
        <authorList>
            <consortium name="The Broad Institute Genomics Platform"/>
            <consortium name="The Broad Institute Genome Sequencing Center for Infectious Disease"/>
            <person name="Wu L."/>
            <person name="Ma J."/>
        </authorList>
    </citation>
    <scope>NUCLEOTIDE SEQUENCE [LARGE SCALE GENOMIC DNA]</scope>
    <source>
        <strain evidence="2">KCTC 42107</strain>
    </source>
</reference>
<evidence type="ECO:0000313" key="1">
    <source>
        <dbReference type="EMBL" id="MFD2603735.1"/>
    </source>
</evidence>